<organism evidence="4 5">
    <name type="scientific">Candidatus Phaeomarinibacter ectocarpi</name>
    <dbReference type="NCBI Taxonomy" id="1458461"/>
    <lineage>
        <taxon>Bacteria</taxon>
        <taxon>Pseudomonadati</taxon>
        <taxon>Pseudomonadota</taxon>
        <taxon>Alphaproteobacteria</taxon>
        <taxon>Hyphomicrobiales</taxon>
        <taxon>Parvibaculaceae</taxon>
        <taxon>Candidatus Phaeomarinibacter</taxon>
    </lineage>
</organism>
<evidence type="ECO:0000259" key="2">
    <source>
        <dbReference type="Pfam" id="PF02563"/>
    </source>
</evidence>
<dbReference type="Pfam" id="PF02563">
    <property type="entry name" value="Poly_export"/>
    <property type="match status" value="1"/>
</dbReference>
<evidence type="ECO:0000313" key="4">
    <source>
        <dbReference type="EMBL" id="CDO61330.1"/>
    </source>
</evidence>
<dbReference type="EMBL" id="HG966617">
    <property type="protein sequence ID" value="CDO61330.1"/>
    <property type="molecule type" value="Genomic_DNA"/>
</dbReference>
<gene>
    <name evidence="4" type="ORF">BN1012_Phect3118</name>
</gene>
<dbReference type="PATRIC" id="fig|1458461.3.peg.3125"/>
<keyword evidence="1" id="KW-0732">Signal</keyword>
<dbReference type="Pfam" id="PF10531">
    <property type="entry name" value="SLBB"/>
    <property type="match status" value="1"/>
</dbReference>
<dbReference type="PROSITE" id="PS51257">
    <property type="entry name" value="PROKAR_LIPOPROTEIN"/>
    <property type="match status" value="1"/>
</dbReference>
<name>X5MNJ5_9HYPH</name>
<dbReference type="HOGENOM" id="CLU_038343_5_0_5"/>
<dbReference type="Gene3D" id="3.10.560.10">
    <property type="entry name" value="Outer membrane lipoprotein wza domain like"/>
    <property type="match status" value="1"/>
</dbReference>
<dbReference type="Proteomes" id="UP000032160">
    <property type="component" value="Chromosome I"/>
</dbReference>
<dbReference type="GO" id="GO:0015159">
    <property type="term" value="F:polysaccharide transmembrane transporter activity"/>
    <property type="evidence" value="ECO:0007669"/>
    <property type="project" value="InterPro"/>
</dbReference>
<reference evidence="4 5" key="1">
    <citation type="journal article" date="2014" name="Front. Genet.">
        <title>Genome and metabolic network of "Candidatus Phaeomarinobacter ectocarpi" Ec32, a new candidate genus of Alphaproteobacteria frequently associated with brown algae.</title>
        <authorList>
            <person name="Dittami S.M."/>
            <person name="Barbeyron T."/>
            <person name="Boyen C."/>
            <person name="Cambefort J."/>
            <person name="Collet G."/>
            <person name="Delage L."/>
            <person name="Gobet A."/>
            <person name="Groisillier A."/>
            <person name="Leblanc C."/>
            <person name="Michel G."/>
            <person name="Scornet D."/>
            <person name="Siegel A."/>
            <person name="Tapia J.E."/>
            <person name="Tonon T."/>
        </authorList>
    </citation>
    <scope>NUCLEOTIDE SEQUENCE [LARGE SCALE GENOMIC DNA]</scope>
    <source>
        <strain evidence="4 5">Ec32</strain>
    </source>
</reference>
<protein>
    <submittedName>
        <fullName evidence="4">Polysaccharide export protein</fullName>
    </submittedName>
</protein>
<proteinExistence type="predicted"/>
<evidence type="ECO:0000256" key="1">
    <source>
        <dbReference type="ARBA" id="ARBA00022729"/>
    </source>
</evidence>
<accession>X5MNJ5</accession>
<dbReference type="AlphaFoldDB" id="X5MNJ5"/>
<dbReference type="InterPro" id="IPR003715">
    <property type="entry name" value="Poly_export_N"/>
</dbReference>
<evidence type="ECO:0000313" key="5">
    <source>
        <dbReference type="Proteomes" id="UP000032160"/>
    </source>
</evidence>
<dbReference type="STRING" id="1458461.BN1012_Phect3118"/>
<dbReference type="KEGG" id="pect:BN1012_Phect3118"/>
<feature type="domain" description="Soluble ligand binding" evidence="3">
    <location>
        <begin position="142"/>
        <end position="185"/>
    </location>
</feature>
<sequence length="212" mass="22811">MTSMRAYQKLFGGLSLMSALVLAGCGGFSSEPQMRVASAPLPAHPQAASQQPMQNAAPMPGRLSQYRLDAGDELRVIVFGQEALSGTFRVDDSGSITMPLLPPLGVRGLSTAQTKTSIEQALSQTLLRNPNVSVEVSQFRPFFILGQVNAPGQYPFVSGMTVETAVAIAGGYTYRANTSRARITRTASNEFKAETNALVMPGDTIFIRERFF</sequence>
<dbReference type="InterPro" id="IPR019554">
    <property type="entry name" value="Soluble_ligand-bd"/>
</dbReference>
<keyword evidence="5" id="KW-1185">Reference proteome</keyword>
<dbReference type="PANTHER" id="PTHR33619">
    <property type="entry name" value="POLYSACCHARIDE EXPORT PROTEIN GFCE-RELATED"/>
    <property type="match status" value="1"/>
</dbReference>
<dbReference type="PANTHER" id="PTHR33619:SF3">
    <property type="entry name" value="POLYSACCHARIDE EXPORT PROTEIN GFCE-RELATED"/>
    <property type="match status" value="1"/>
</dbReference>
<evidence type="ECO:0000259" key="3">
    <source>
        <dbReference type="Pfam" id="PF10531"/>
    </source>
</evidence>
<feature type="domain" description="Polysaccharide export protein N-terminal" evidence="2">
    <location>
        <begin position="64"/>
        <end position="136"/>
    </location>
</feature>
<dbReference type="InterPro" id="IPR049712">
    <property type="entry name" value="Poly_export"/>
</dbReference>